<dbReference type="Gene3D" id="3.30.559.30">
    <property type="entry name" value="Nonribosomal peptide synthetase, condensation domain"/>
    <property type="match status" value="1"/>
</dbReference>
<dbReference type="PROSITE" id="PS00455">
    <property type="entry name" value="AMP_BINDING"/>
    <property type="match status" value="1"/>
</dbReference>
<dbReference type="InterPro" id="IPR020845">
    <property type="entry name" value="AMP-binding_CS"/>
</dbReference>
<dbReference type="InterPro" id="IPR020806">
    <property type="entry name" value="PKS_PP-bd"/>
</dbReference>
<dbReference type="EMBL" id="BAAANT010000009">
    <property type="protein sequence ID" value="GAA2139291.1"/>
    <property type="molecule type" value="Genomic_DNA"/>
</dbReference>
<dbReference type="SUPFAM" id="SSF47336">
    <property type="entry name" value="ACP-like"/>
    <property type="match status" value="1"/>
</dbReference>
<dbReference type="SMART" id="SM00823">
    <property type="entry name" value="PKS_PP"/>
    <property type="match status" value="1"/>
</dbReference>
<gene>
    <name evidence="5" type="ORF">GCM10009760_21350</name>
</gene>
<evidence type="ECO:0000256" key="2">
    <source>
        <dbReference type="ARBA" id="ARBA00022450"/>
    </source>
</evidence>
<dbReference type="Gene3D" id="1.10.1200.10">
    <property type="entry name" value="ACP-like"/>
    <property type="match status" value="1"/>
</dbReference>
<dbReference type="Gene3D" id="3.30.559.10">
    <property type="entry name" value="Chloramphenicol acetyltransferase-like domain"/>
    <property type="match status" value="1"/>
</dbReference>
<accession>A0ABN2ZAH8</accession>
<dbReference type="Proteomes" id="UP001422759">
    <property type="component" value="Unassembled WGS sequence"/>
</dbReference>
<evidence type="ECO:0000313" key="5">
    <source>
        <dbReference type="EMBL" id="GAA2139291.1"/>
    </source>
</evidence>
<dbReference type="InterPro" id="IPR009081">
    <property type="entry name" value="PP-bd_ACP"/>
</dbReference>
<protein>
    <recommendedName>
        <fullName evidence="4">Carrier domain-containing protein</fullName>
    </recommendedName>
</protein>
<keyword evidence="3" id="KW-0597">Phosphoprotein</keyword>
<evidence type="ECO:0000256" key="3">
    <source>
        <dbReference type="ARBA" id="ARBA00022553"/>
    </source>
</evidence>
<dbReference type="InterPro" id="IPR025110">
    <property type="entry name" value="AMP-bd_C"/>
</dbReference>
<evidence type="ECO:0000313" key="6">
    <source>
        <dbReference type="Proteomes" id="UP001422759"/>
    </source>
</evidence>
<dbReference type="InterPro" id="IPR045851">
    <property type="entry name" value="AMP-bd_C_sf"/>
</dbReference>
<dbReference type="NCBIfam" id="TIGR01733">
    <property type="entry name" value="AA-adenyl-dom"/>
    <property type="match status" value="1"/>
</dbReference>
<keyword evidence="2" id="KW-0596">Phosphopantetheine</keyword>
<dbReference type="InterPro" id="IPR010071">
    <property type="entry name" value="AA_adenyl_dom"/>
</dbReference>
<feature type="domain" description="Carrier" evidence="4">
    <location>
        <begin position="957"/>
        <end position="1032"/>
    </location>
</feature>
<comment type="caution">
    <text evidence="5">The sequence shown here is derived from an EMBL/GenBank/DDBJ whole genome shotgun (WGS) entry which is preliminary data.</text>
</comment>
<organism evidence="5 6">
    <name type="scientific">Kitasatospora kazusensis</name>
    <dbReference type="NCBI Taxonomy" id="407974"/>
    <lineage>
        <taxon>Bacteria</taxon>
        <taxon>Bacillati</taxon>
        <taxon>Actinomycetota</taxon>
        <taxon>Actinomycetes</taxon>
        <taxon>Kitasatosporales</taxon>
        <taxon>Streptomycetaceae</taxon>
        <taxon>Kitasatospora</taxon>
    </lineage>
</organism>
<dbReference type="CDD" id="cd05930">
    <property type="entry name" value="A_NRPS"/>
    <property type="match status" value="1"/>
</dbReference>
<dbReference type="CDD" id="cd19531">
    <property type="entry name" value="LCL_NRPS-like"/>
    <property type="match status" value="1"/>
</dbReference>
<reference evidence="5 6" key="1">
    <citation type="journal article" date="2019" name="Int. J. Syst. Evol. Microbiol.">
        <title>The Global Catalogue of Microorganisms (GCM) 10K type strain sequencing project: providing services to taxonomists for standard genome sequencing and annotation.</title>
        <authorList>
            <consortium name="The Broad Institute Genomics Platform"/>
            <consortium name="The Broad Institute Genome Sequencing Center for Infectious Disease"/>
            <person name="Wu L."/>
            <person name="Ma J."/>
        </authorList>
    </citation>
    <scope>NUCLEOTIDE SEQUENCE [LARGE SCALE GENOMIC DNA]</scope>
    <source>
        <strain evidence="5 6">JCM 14560</strain>
    </source>
</reference>
<keyword evidence="6" id="KW-1185">Reference proteome</keyword>
<dbReference type="InterPro" id="IPR000873">
    <property type="entry name" value="AMP-dep_synth/lig_dom"/>
</dbReference>
<proteinExistence type="predicted"/>
<name>A0ABN2ZAH8_9ACTN</name>
<dbReference type="PANTHER" id="PTHR45527:SF1">
    <property type="entry name" value="FATTY ACID SYNTHASE"/>
    <property type="match status" value="1"/>
</dbReference>
<dbReference type="SUPFAM" id="SSF52777">
    <property type="entry name" value="CoA-dependent acyltransferases"/>
    <property type="match status" value="2"/>
</dbReference>
<dbReference type="Pfam" id="PF00550">
    <property type="entry name" value="PP-binding"/>
    <property type="match status" value="1"/>
</dbReference>
<sequence length="1055" mass="113627">MNPQMAQFTSAATHSEVRLLPASSGQERLWLTAEADGSTAPYAVPVGYHVAARLTADRLREAMRYLTQRHDALRTGLRWTDDGLSQEVHPSAECEVRELSCAGLEEFTEALNAAAAEPFDLARPPLVRALLAPIAPEGTAFGFVFHHSVCDSWALEILLRDLTLFLDGEGPEEPAGDHAAWTVSERYRLASAEVERDRGYWRERLQGGAAPLRLGREGRAGFRSGAVHRFTVSAEAVDRLVGKTAATPFSIMLAGFGALLHRYSLNERISIGLPIAGRDTADAERTFGYLSNTIVALEDYAESTTFRTAVASAFQHVVEGLEHGGLPFQDVVGLPGVRQSGNAPLYQVMFGPQNTPVESVPMLGGLPLTRLPVHNGTSKCDLTLLVEQVGDRFDCELEYDTALFDGAWAARWATAYGRLLEAAAEDPDTPVDELALLTPEQMAAAAAPRPAADDYRGEAPAHVDFEAQALRTPDAVAVRWDGGLLTYRQLNRRANAFAARLAESGIGPGSRLGIRLDRGPELICAVLGILKAGAAFVPLDTRFPIERIRTICSDAAVAAIVADPAEDAELSTIAPVVVPDDSAADTAPEIVVRPGDLAYIYYTSGSTGTPKGVPIDHRCVSTRLAYLRDAYPLAPAEAVLHKTPLIFDISIWEIFLPLFVGAEVRVVGPGRETDNDHLASLLREEPVVLVHFVPAALETYLGAGETGPYPHLRWVIASGEAVTTSLLRRARDHFGVPAHIQYGQTETSEVTVWNGTDEQASGATLLGREVGAYSLQVVDRMLQPVPVDVPGELCVSAPGGLAWGYQGRPALTAERFAPHPGSPGERLYRTGDVVRRLDSGLFEYLCRVDHQVKIHGCRVEPGEIENVLIGHPAVAACVVTARTSAGTARLTAYVVPDSATSPRELAAHVRARLPWYMVPGAFVLLPDFPRTMSGKIARESLPEPDRDAFPLEAGSEPPTGPLETEIAAAWSRVLGVREIGRHDDFFRIGGTSLSAVRVLGAVGKHFGVTLRASLFSGRPTVAALAEAVQDKIEELVAGLTDEETLAMLEALHTHD</sequence>
<dbReference type="RefSeq" id="WP_344463304.1">
    <property type="nucleotide sequence ID" value="NZ_BAAANT010000009.1"/>
</dbReference>
<dbReference type="Pfam" id="PF00501">
    <property type="entry name" value="AMP-binding"/>
    <property type="match status" value="1"/>
</dbReference>
<evidence type="ECO:0000256" key="1">
    <source>
        <dbReference type="ARBA" id="ARBA00001957"/>
    </source>
</evidence>
<dbReference type="InterPro" id="IPR042099">
    <property type="entry name" value="ANL_N_sf"/>
</dbReference>
<dbReference type="PANTHER" id="PTHR45527">
    <property type="entry name" value="NONRIBOSOMAL PEPTIDE SYNTHETASE"/>
    <property type="match status" value="1"/>
</dbReference>
<dbReference type="InterPro" id="IPR036736">
    <property type="entry name" value="ACP-like_sf"/>
</dbReference>
<dbReference type="SUPFAM" id="SSF56801">
    <property type="entry name" value="Acetyl-CoA synthetase-like"/>
    <property type="match status" value="1"/>
</dbReference>
<dbReference type="Pfam" id="PF13193">
    <property type="entry name" value="AMP-binding_C"/>
    <property type="match status" value="1"/>
</dbReference>
<comment type="cofactor">
    <cofactor evidence="1">
        <name>pantetheine 4'-phosphate</name>
        <dbReference type="ChEBI" id="CHEBI:47942"/>
    </cofactor>
</comment>
<dbReference type="InterPro" id="IPR001242">
    <property type="entry name" value="Condensation_dom"/>
</dbReference>
<dbReference type="InterPro" id="IPR023213">
    <property type="entry name" value="CAT-like_dom_sf"/>
</dbReference>
<evidence type="ECO:0000259" key="4">
    <source>
        <dbReference type="PROSITE" id="PS50075"/>
    </source>
</evidence>
<dbReference type="Pfam" id="PF00668">
    <property type="entry name" value="Condensation"/>
    <property type="match status" value="1"/>
</dbReference>
<dbReference type="Gene3D" id="3.30.300.30">
    <property type="match status" value="1"/>
</dbReference>
<dbReference type="PROSITE" id="PS50075">
    <property type="entry name" value="CARRIER"/>
    <property type="match status" value="1"/>
</dbReference>
<dbReference type="Gene3D" id="3.40.50.12780">
    <property type="entry name" value="N-terminal domain of ligase-like"/>
    <property type="match status" value="1"/>
</dbReference>